<organism evidence="1">
    <name type="scientific">uncultured Acetothermia bacterium</name>
    <dbReference type="NCBI Taxonomy" id="236499"/>
    <lineage>
        <taxon>Bacteria</taxon>
        <taxon>Candidatus Bipolaricaulota</taxon>
        <taxon>environmental samples</taxon>
    </lineage>
</organism>
<dbReference type="AlphaFoldDB" id="H5SHB3"/>
<accession>H5SHB3</accession>
<reference evidence="1" key="1">
    <citation type="journal article" date="2005" name="Environ. Microbiol.">
        <title>Genetic and functional properties of uncultivated thermophilic crenarchaeotes from a subsurface gold mine as revealed by analysis of genome fragments.</title>
        <authorList>
            <person name="Nunoura T."/>
            <person name="Hirayama H."/>
            <person name="Takami H."/>
            <person name="Oida H."/>
            <person name="Nishi S."/>
            <person name="Shimamura S."/>
            <person name="Suzuki Y."/>
            <person name="Inagaki F."/>
            <person name="Takai K."/>
            <person name="Nealson K.H."/>
            <person name="Horikoshi K."/>
        </authorList>
    </citation>
    <scope>NUCLEOTIDE SEQUENCE</scope>
</reference>
<dbReference type="EMBL" id="AP011720">
    <property type="protein sequence ID" value="BAL55549.1"/>
    <property type="molecule type" value="Genomic_DNA"/>
</dbReference>
<gene>
    <name evidence="1" type="ORF">HGMM_F28H07C23</name>
</gene>
<reference evidence="1" key="2">
    <citation type="journal article" date="2012" name="PLoS ONE">
        <title>A Deeply Branching Thermophilic Bacterium with an Ancient Acetyl-CoA Pathway Dominates a Subsurface Ecosystem.</title>
        <authorList>
            <person name="Takami H."/>
            <person name="Noguchi H."/>
            <person name="Takaki Y."/>
            <person name="Uchiyama I."/>
            <person name="Toyoda A."/>
            <person name="Nishi S."/>
            <person name="Chee G.-J."/>
            <person name="Arai W."/>
            <person name="Nunoura T."/>
            <person name="Itoh T."/>
            <person name="Hattori M."/>
            <person name="Takai K."/>
        </authorList>
    </citation>
    <scope>NUCLEOTIDE SEQUENCE</scope>
</reference>
<sequence length="285" mass="30213">MKGLGVVFIVSELTGGCTSLISSSSTDVNKTGMIALSSQSDIKKRFQQAAGKLQRELVDRVVLDWKKLWKSSSQELQQAFQTANDSTLVLLEHLEDIDIMGSLKAMIDLGPQMPAYEGEILRALRKYVVKELKEMGFSAGDAEKAINIRMPRNQNDYAAIQSTIKQKGLSALLRDVIIQARYELFPQLRPHLCAASSNNALEQSFRILPECGGGGGSSGSSGSSSGSVPINGCTVSATIAILGTTGIIIICASSLLAALTCAENIAEITQAETVLGAWAAGQCGG</sequence>
<name>H5SHB3_9BACT</name>
<protein>
    <submittedName>
        <fullName evidence="1">Uncharacterized protein</fullName>
    </submittedName>
</protein>
<proteinExistence type="predicted"/>
<evidence type="ECO:0000313" key="1">
    <source>
        <dbReference type="EMBL" id="BAL55549.1"/>
    </source>
</evidence>